<dbReference type="RefSeq" id="XP_024710877.1">
    <property type="nucleotide sequence ID" value="XM_024853915.1"/>
</dbReference>
<feature type="compositionally biased region" description="Acidic residues" evidence="1">
    <location>
        <begin position="406"/>
        <end position="440"/>
    </location>
</feature>
<dbReference type="OrthoDB" id="3508621at2759"/>
<sequence>MRQRQVKALPSNSAAWKRRILEKGIEDANIHKVELRSASTIKEEQFLALRVLWKPHFNLNVYQKVFDLQAWVTEAQEMLDEYESWQIYVKNCATDVKEMPESTFVMARFWQMMAARLSSNRLIPSVAFSPPPKVHNTRSRTGNLPKNEPYPETPTKSTGTVPEPSSDSSEEEPEEEEPEEEEPEEEPEEEDSPGTEKFLDRLYLPTKDEEIVTAALFNLLCGLTVHTGIPNRWTVHRKAFKAQFSHASFEARVDGYLEDISEESEKVRALVEVKPVKRAKKIVKIVMQEAAQMAAWIKSDPDENGCLNRPGRCSRLHVSQDRHEIFITFAEYDKEYIKYLNDDSDTDDLHFLTLHQFGPWNTTSPARMRDLGKFLLAISLRAQSDMKEEGVEVTESQDEKLMSSLADEENDTMDVDSDYSDDEEMDEEDSEEGDDADYVD</sequence>
<protein>
    <submittedName>
        <fullName evidence="2">Uncharacterized protein</fullName>
    </submittedName>
</protein>
<name>A0A2I2GRS9_9EURO</name>
<dbReference type="AlphaFoldDB" id="A0A2I2GRS9"/>
<dbReference type="EMBL" id="MSFO01000001">
    <property type="protein sequence ID" value="PLB55575.1"/>
    <property type="molecule type" value="Genomic_DNA"/>
</dbReference>
<organism evidence="2 3">
    <name type="scientific">Aspergillus steynii IBT 23096</name>
    <dbReference type="NCBI Taxonomy" id="1392250"/>
    <lineage>
        <taxon>Eukaryota</taxon>
        <taxon>Fungi</taxon>
        <taxon>Dikarya</taxon>
        <taxon>Ascomycota</taxon>
        <taxon>Pezizomycotina</taxon>
        <taxon>Eurotiomycetes</taxon>
        <taxon>Eurotiomycetidae</taxon>
        <taxon>Eurotiales</taxon>
        <taxon>Aspergillaceae</taxon>
        <taxon>Aspergillus</taxon>
        <taxon>Aspergillus subgen. Circumdati</taxon>
    </lineage>
</organism>
<evidence type="ECO:0000313" key="2">
    <source>
        <dbReference type="EMBL" id="PLB55575.1"/>
    </source>
</evidence>
<feature type="compositionally biased region" description="Acidic residues" evidence="1">
    <location>
        <begin position="168"/>
        <end position="193"/>
    </location>
</feature>
<keyword evidence="3" id="KW-1185">Reference proteome</keyword>
<dbReference type="STRING" id="1392250.A0A2I2GRS9"/>
<dbReference type="Proteomes" id="UP000234275">
    <property type="component" value="Unassembled WGS sequence"/>
</dbReference>
<comment type="caution">
    <text evidence="2">The sequence shown here is derived from an EMBL/GenBank/DDBJ whole genome shotgun (WGS) entry which is preliminary data.</text>
</comment>
<feature type="region of interest" description="Disordered" evidence="1">
    <location>
        <begin position="386"/>
        <end position="440"/>
    </location>
</feature>
<gene>
    <name evidence="2" type="ORF">P170DRAFT_484535</name>
</gene>
<proteinExistence type="predicted"/>
<feature type="region of interest" description="Disordered" evidence="1">
    <location>
        <begin position="128"/>
        <end position="196"/>
    </location>
</feature>
<evidence type="ECO:0000256" key="1">
    <source>
        <dbReference type="SAM" id="MobiDB-lite"/>
    </source>
</evidence>
<reference evidence="2 3" key="1">
    <citation type="submission" date="2016-12" db="EMBL/GenBank/DDBJ databases">
        <title>The genomes of Aspergillus section Nigri reveals drivers in fungal speciation.</title>
        <authorList>
            <consortium name="DOE Joint Genome Institute"/>
            <person name="Vesth T.C."/>
            <person name="Nybo J."/>
            <person name="Theobald S."/>
            <person name="Brandl J."/>
            <person name="Frisvad J.C."/>
            <person name="Nielsen K.F."/>
            <person name="Lyhne E.K."/>
            <person name="Kogle M.E."/>
            <person name="Kuo A."/>
            <person name="Riley R."/>
            <person name="Clum A."/>
            <person name="Nolan M."/>
            <person name="Lipzen A."/>
            <person name="Salamov A."/>
            <person name="Henrissat B."/>
            <person name="Wiebenga A."/>
            <person name="De Vries R.P."/>
            <person name="Grigoriev I.V."/>
            <person name="Mortensen U.H."/>
            <person name="Andersen M.R."/>
            <person name="Baker S.E."/>
        </authorList>
    </citation>
    <scope>NUCLEOTIDE SEQUENCE [LARGE SCALE GENOMIC DNA]</scope>
    <source>
        <strain evidence="2 3">IBT 23096</strain>
    </source>
</reference>
<dbReference type="VEuPathDB" id="FungiDB:P170DRAFT_484535"/>
<evidence type="ECO:0000313" key="3">
    <source>
        <dbReference type="Proteomes" id="UP000234275"/>
    </source>
</evidence>
<accession>A0A2I2GRS9</accession>
<dbReference type="GeneID" id="36561613"/>